<dbReference type="PRINTS" id="PR01301">
    <property type="entry name" value="RGSPROTEIN"/>
</dbReference>
<dbReference type="SUPFAM" id="SSF48097">
    <property type="entry name" value="Regulator of G-protein signaling, RGS"/>
    <property type="match status" value="1"/>
</dbReference>
<dbReference type="SUPFAM" id="SSF56112">
    <property type="entry name" value="Protein kinase-like (PK-like)"/>
    <property type="match status" value="1"/>
</dbReference>
<organism evidence="11">
    <name type="scientific">Calcidiscus leptoporus</name>
    <dbReference type="NCBI Taxonomy" id="127549"/>
    <lineage>
        <taxon>Eukaryota</taxon>
        <taxon>Haptista</taxon>
        <taxon>Haptophyta</taxon>
        <taxon>Prymnesiophyceae</taxon>
        <taxon>Coccolithales</taxon>
        <taxon>Calcidiscaceae</taxon>
        <taxon>Calcidiscus</taxon>
    </lineage>
</organism>
<feature type="domain" description="RGS" evidence="9">
    <location>
        <begin position="25"/>
        <end position="142"/>
    </location>
</feature>
<dbReference type="AlphaFoldDB" id="A0A7S0JK20"/>
<dbReference type="InterPro" id="IPR045270">
    <property type="entry name" value="STKc_AGC"/>
</dbReference>
<gene>
    <name evidence="11" type="ORF">CLEP1334_LOCUS28860</name>
</gene>
<dbReference type="InterPro" id="IPR016137">
    <property type="entry name" value="RGS"/>
</dbReference>
<feature type="region of interest" description="Disordered" evidence="7">
    <location>
        <begin position="315"/>
        <end position="341"/>
    </location>
</feature>
<dbReference type="EMBL" id="HBER01057828">
    <property type="protein sequence ID" value="CAD8553569.1"/>
    <property type="molecule type" value="Transcribed_RNA"/>
</dbReference>
<evidence type="ECO:0008006" key="12">
    <source>
        <dbReference type="Google" id="ProtNLM"/>
    </source>
</evidence>
<dbReference type="InterPro" id="IPR000719">
    <property type="entry name" value="Prot_kinase_dom"/>
</dbReference>
<evidence type="ECO:0000259" key="9">
    <source>
        <dbReference type="PROSITE" id="PS50132"/>
    </source>
</evidence>
<dbReference type="SMART" id="SM00315">
    <property type="entry name" value="RGS"/>
    <property type="match status" value="1"/>
</dbReference>
<feature type="domain" description="Protein kinase" evidence="8">
    <location>
        <begin position="157"/>
        <end position="439"/>
    </location>
</feature>
<dbReference type="InterPro" id="IPR017441">
    <property type="entry name" value="Protein_kinase_ATP_BS"/>
</dbReference>
<dbReference type="FunFam" id="3.30.200.20:FF:000042">
    <property type="entry name" value="Aurora kinase A"/>
    <property type="match status" value="1"/>
</dbReference>
<keyword evidence="4" id="KW-0418">Kinase</keyword>
<dbReference type="GO" id="GO:0005524">
    <property type="term" value="F:ATP binding"/>
    <property type="evidence" value="ECO:0007669"/>
    <property type="project" value="UniProtKB-UniRule"/>
</dbReference>
<evidence type="ECO:0000256" key="1">
    <source>
        <dbReference type="ARBA" id="ARBA00022527"/>
    </source>
</evidence>
<dbReference type="PROSITE" id="PS00107">
    <property type="entry name" value="PROTEIN_KINASE_ATP"/>
    <property type="match status" value="1"/>
</dbReference>
<name>A0A7S0JK20_9EUKA</name>
<dbReference type="PROSITE" id="PS00108">
    <property type="entry name" value="PROTEIN_KINASE_ST"/>
    <property type="match status" value="1"/>
</dbReference>
<dbReference type="PANTHER" id="PTHR24355">
    <property type="entry name" value="G PROTEIN-COUPLED RECEPTOR KINASE/RIBOSOMAL PROTEIN S6 KINASE"/>
    <property type="match status" value="1"/>
</dbReference>
<dbReference type="PANTHER" id="PTHR24355:SF18">
    <property type="entry name" value="G PROTEIN-COUPLED RECEPTOR KINASE"/>
    <property type="match status" value="1"/>
</dbReference>
<evidence type="ECO:0000259" key="10">
    <source>
        <dbReference type="PROSITE" id="PS51285"/>
    </source>
</evidence>
<evidence type="ECO:0000259" key="8">
    <source>
        <dbReference type="PROSITE" id="PS50011"/>
    </source>
</evidence>
<dbReference type="InterPro" id="IPR008271">
    <property type="entry name" value="Ser/Thr_kinase_AS"/>
</dbReference>
<dbReference type="InterPro" id="IPR036305">
    <property type="entry name" value="RGS_sf"/>
</dbReference>
<dbReference type="Gene3D" id="3.30.200.20">
    <property type="entry name" value="Phosphorylase Kinase, domain 1"/>
    <property type="match status" value="1"/>
</dbReference>
<sequence>MSARDRERMHKCLSKQAMLGQGPLSFEEILADPVNLHHFKRFCVQDFSTENLLFWLEVEEYREIRAPAYRKSIARKIYNKYIREDAPQLIGLNDAMRRNISAEMLTDPTVKLFSELQASVVLSMKLDIFPRFVDSDAYRELIELKFEDRKVVKMDDFDIIRFLGAGGFGMVLLANKKGTERSYAIKVIDKRILISQNQTHSIFREKEVLACVEHPFIVALRYAFQTDDHLCFVLDFIAGGNMYSDLMRGPYPHERTCFYAAQIVLATHHLHELNILYRDLKPDNVLLTLDGYVKLADMGAARGINEDGSISVEAAKDASSTASHNKTGKAVDPSRGRRMTITGTHGYRAPEVYERDYGFEADWWNVGILIVEMLTAENPLRGENRRESEYLTKHKDLSLPAYIHSSAKRIIFKFLERDPKKRLGCGEHSVREIKETSFFESIDWEALMLFEMKPPFEPDVEYEKPSRQPTPKDSSQMDYFCQMVDYMRTSMSMRASWPLKENDQKIFEDFDYTSNKVFEEELLAEAAKLKASPFGAFG</sequence>
<dbReference type="PROSITE" id="PS51285">
    <property type="entry name" value="AGC_KINASE_CTER"/>
    <property type="match status" value="1"/>
</dbReference>
<dbReference type="Gene3D" id="1.10.167.10">
    <property type="entry name" value="Regulator of G-protein Signalling 4, domain 2"/>
    <property type="match status" value="1"/>
</dbReference>
<keyword evidence="2" id="KW-0808">Transferase</keyword>
<keyword evidence="3 6" id="KW-0547">Nucleotide-binding</keyword>
<evidence type="ECO:0000256" key="2">
    <source>
        <dbReference type="ARBA" id="ARBA00022679"/>
    </source>
</evidence>
<dbReference type="InterPro" id="IPR044926">
    <property type="entry name" value="RGS_subdomain_2"/>
</dbReference>
<evidence type="ECO:0000256" key="3">
    <source>
        <dbReference type="ARBA" id="ARBA00022741"/>
    </source>
</evidence>
<dbReference type="PROSITE" id="PS50132">
    <property type="entry name" value="RGS"/>
    <property type="match status" value="1"/>
</dbReference>
<dbReference type="Pfam" id="PF00069">
    <property type="entry name" value="Pkinase"/>
    <property type="match status" value="1"/>
</dbReference>
<reference evidence="11" key="1">
    <citation type="submission" date="2021-01" db="EMBL/GenBank/DDBJ databases">
        <authorList>
            <person name="Corre E."/>
            <person name="Pelletier E."/>
            <person name="Niang G."/>
            <person name="Scheremetjew M."/>
            <person name="Finn R."/>
            <person name="Kale V."/>
            <person name="Holt S."/>
            <person name="Cochrane G."/>
            <person name="Meng A."/>
            <person name="Brown T."/>
            <person name="Cohen L."/>
        </authorList>
    </citation>
    <scope>NUCLEOTIDE SEQUENCE</scope>
    <source>
        <strain evidence="11">RCC1130</strain>
    </source>
</reference>
<feature type="domain" description="AGC-kinase C-terminal" evidence="10">
    <location>
        <begin position="440"/>
        <end position="522"/>
    </location>
</feature>
<keyword evidence="1" id="KW-0723">Serine/threonine-protein kinase</keyword>
<keyword evidence="5 6" id="KW-0067">ATP-binding</keyword>
<dbReference type="PROSITE" id="PS50011">
    <property type="entry name" value="PROTEIN_KINASE_DOM"/>
    <property type="match status" value="1"/>
</dbReference>
<dbReference type="SMART" id="SM00220">
    <property type="entry name" value="S_TKc"/>
    <property type="match status" value="1"/>
</dbReference>
<dbReference type="InterPro" id="IPR011009">
    <property type="entry name" value="Kinase-like_dom_sf"/>
</dbReference>
<proteinExistence type="predicted"/>
<dbReference type="CDD" id="cd05123">
    <property type="entry name" value="STKc_AGC"/>
    <property type="match status" value="1"/>
</dbReference>
<feature type="binding site" evidence="6">
    <location>
        <position position="186"/>
    </location>
    <ligand>
        <name>ATP</name>
        <dbReference type="ChEBI" id="CHEBI:30616"/>
    </ligand>
</feature>
<evidence type="ECO:0000256" key="5">
    <source>
        <dbReference type="ARBA" id="ARBA00022840"/>
    </source>
</evidence>
<dbReference type="GO" id="GO:0004674">
    <property type="term" value="F:protein serine/threonine kinase activity"/>
    <property type="evidence" value="ECO:0007669"/>
    <property type="project" value="UniProtKB-KW"/>
</dbReference>
<evidence type="ECO:0000313" key="11">
    <source>
        <dbReference type="EMBL" id="CAD8553569.1"/>
    </source>
</evidence>
<dbReference type="InterPro" id="IPR000961">
    <property type="entry name" value="AGC-kinase_C"/>
</dbReference>
<evidence type="ECO:0000256" key="6">
    <source>
        <dbReference type="PROSITE-ProRule" id="PRU10141"/>
    </source>
</evidence>
<protein>
    <recommendedName>
        <fullName evidence="12">G protein-coupled receptor kinase</fullName>
    </recommendedName>
</protein>
<evidence type="ECO:0000256" key="7">
    <source>
        <dbReference type="SAM" id="MobiDB-lite"/>
    </source>
</evidence>
<accession>A0A7S0JK20</accession>
<dbReference type="Pfam" id="PF00615">
    <property type="entry name" value="RGS"/>
    <property type="match status" value="1"/>
</dbReference>
<evidence type="ECO:0000256" key="4">
    <source>
        <dbReference type="ARBA" id="ARBA00022777"/>
    </source>
</evidence>
<dbReference type="Gene3D" id="1.10.510.10">
    <property type="entry name" value="Transferase(Phosphotransferase) domain 1"/>
    <property type="match status" value="1"/>
</dbReference>